<dbReference type="OrthoDB" id="883283at2"/>
<evidence type="ECO:0000313" key="3">
    <source>
        <dbReference type="Proteomes" id="UP000317624"/>
    </source>
</evidence>
<accession>A0A558BSV0</accession>
<keyword evidence="1" id="KW-0732">Signal</keyword>
<protein>
    <submittedName>
        <fullName evidence="2">Uncharacterized protein</fullName>
    </submittedName>
</protein>
<feature type="chain" id="PRO_5021783810" evidence="1">
    <location>
        <begin position="22"/>
        <end position="113"/>
    </location>
</feature>
<name>A0A558BSV0_9BACT</name>
<dbReference type="AlphaFoldDB" id="A0A558BSV0"/>
<proteinExistence type="predicted"/>
<comment type="caution">
    <text evidence="2">The sequence shown here is derived from an EMBL/GenBank/DDBJ whole genome shotgun (WGS) entry which is preliminary data.</text>
</comment>
<gene>
    <name evidence="2" type="ORF">FNT36_18330</name>
</gene>
<keyword evidence="3" id="KW-1185">Reference proteome</keyword>
<feature type="signal peptide" evidence="1">
    <location>
        <begin position="1"/>
        <end position="21"/>
    </location>
</feature>
<reference evidence="2 3" key="1">
    <citation type="submission" date="2019-07" db="EMBL/GenBank/DDBJ databases">
        <title>Hymenobacter sp. straun FUR1 Genome sequencing and assembly.</title>
        <authorList>
            <person name="Chhetri G."/>
        </authorList>
    </citation>
    <scope>NUCLEOTIDE SEQUENCE [LARGE SCALE GENOMIC DNA]</scope>
    <source>
        <strain evidence="2 3">Fur1</strain>
    </source>
</reference>
<evidence type="ECO:0000256" key="1">
    <source>
        <dbReference type="SAM" id="SignalP"/>
    </source>
</evidence>
<dbReference type="EMBL" id="VMRJ01000004">
    <property type="protein sequence ID" value="TVT39600.1"/>
    <property type="molecule type" value="Genomic_DNA"/>
</dbReference>
<evidence type="ECO:0000313" key="2">
    <source>
        <dbReference type="EMBL" id="TVT39600.1"/>
    </source>
</evidence>
<dbReference type="Proteomes" id="UP000317624">
    <property type="component" value="Unassembled WGS sequence"/>
</dbReference>
<sequence>MKKLLFLGACLVALASQPVMAQTGGSTEVDVTVVRVTASYPRTLVTITRPGGKEESLDFDNYGRGEKRPLIGPGLQQVVADLYKQGYQLQSTFDTTLGTSSSASVLLFIRKKQ</sequence>
<organism evidence="2 3">
    <name type="scientific">Hymenobacter setariae</name>
    <dbReference type="NCBI Taxonomy" id="2594794"/>
    <lineage>
        <taxon>Bacteria</taxon>
        <taxon>Pseudomonadati</taxon>
        <taxon>Bacteroidota</taxon>
        <taxon>Cytophagia</taxon>
        <taxon>Cytophagales</taxon>
        <taxon>Hymenobacteraceae</taxon>
        <taxon>Hymenobacter</taxon>
    </lineage>
</organism>
<dbReference type="RefSeq" id="WP_144850626.1">
    <property type="nucleotide sequence ID" value="NZ_VMRJ01000004.1"/>
</dbReference>